<dbReference type="Proteomes" id="UP000655883">
    <property type="component" value="Segment"/>
</dbReference>
<sequence>MNNPFSKSMMDRMFKQVDGVVWDLMSGSKIGIKTKEGIATVDLNLEEETVSVAPVKTTRRKAGAEPVAPLAIPTPSPIMEAPDAQVSINLFDDFGMALPAFAQSTPVEAIGLGDMIWNSAQNRVMGWVVKVSPNRKSFKVLKTDGTRSEWSPPKVNVLGFETGTMVVRSLINMLPGGATGQNGLEGMQSSLGQMLMMSSMMGGSEGDSENMLKDIMPMMLMSQMGIGGAQGGMGQMMQTMMMMKMMGGMNRGSGGTKRSFFDN</sequence>
<reference evidence="1 2" key="1">
    <citation type="submission" date="2020-01" db="EMBL/GenBank/DDBJ databases">
        <title>Patterns of diversity and host range of bacteriophage communities associated with bean-nodulatin bacteria.</title>
        <authorList>
            <person name="Vann Cauwenberghe J."/>
            <person name="Santamaria R.I."/>
            <person name="Bustos P."/>
            <person name="Juarez S."/>
            <person name="Gonzalez V."/>
        </authorList>
    </citation>
    <scope>NUCLEOTIDE SEQUENCE [LARGE SCALE GENOMIC DNA]</scope>
    <source>
        <strain evidence="2">RHph</strain>
    </source>
</reference>
<accession>A0A7S5RGT1</accession>
<evidence type="ECO:0000313" key="1">
    <source>
        <dbReference type="EMBL" id="QIG72574.1"/>
    </source>
</evidence>
<gene>
    <name evidence="1" type="ORF">EVB97_016</name>
</gene>
<organism evidence="1 2">
    <name type="scientific">Rhizobium phage RHph_Y65</name>
    <dbReference type="NCBI Taxonomy" id="2509785"/>
    <lineage>
        <taxon>Viruses</taxon>
        <taxon>Duplodnaviria</taxon>
        <taxon>Heunggongvirae</taxon>
        <taxon>Uroviricota</taxon>
        <taxon>Caudoviricetes</taxon>
        <taxon>Kleczkowskaviridae</taxon>
        <taxon>Cuauhnahuacvirus</taxon>
        <taxon>Cuauhnahuacvirus Y65</taxon>
    </lineage>
</organism>
<protein>
    <submittedName>
        <fullName evidence="1">Uncharacterized protein</fullName>
    </submittedName>
</protein>
<dbReference type="EMBL" id="MN988525">
    <property type="protein sequence ID" value="QIG72574.1"/>
    <property type="molecule type" value="Genomic_DNA"/>
</dbReference>
<proteinExistence type="predicted"/>
<evidence type="ECO:0000313" key="2">
    <source>
        <dbReference type="Proteomes" id="UP000655883"/>
    </source>
</evidence>
<keyword evidence="2" id="KW-1185">Reference proteome</keyword>
<name>A0A7S5RGT1_9CAUD</name>